<organism evidence="1 2">
    <name type="scientific">Rhododendron simsii</name>
    <name type="common">Sims's rhododendron</name>
    <dbReference type="NCBI Taxonomy" id="118357"/>
    <lineage>
        <taxon>Eukaryota</taxon>
        <taxon>Viridiplantae</taxon>
        <taxon>Streptophyta</taxon>
        <taxon>Embryophyta</taxon>
        <taxon>Tracheophyta</taxon>
        <taxon>Spermatophyta</taxon>
        <taxon>Magnoliopsida</taxon>
        <taxon>eudicotyledons</taxon>
        <taxon>Gunneridae</taxon>
        <taxon>Pentapetalae</taxon>
        <taxon>asterids</taxon>
        <taxon>Ericales</taxon>
        <taxon>Ericaceae</taxon>
        <taxon>Ericoideae</taxon>
        <taxon>Rhodoreae</taxon>
        <taxon>Rhododendron</taxon>
    </lineage>
</organism>
<proteinExistence type="predicted"/>
<gene>
    <name evidence="1" type="ORF">RHSIM_RhsimUnG0195100</name>
</gene>
<evidence type="ECO:0000313" key="1">
    <source>
        <dbReference type="EMBL" id="KAF7112751.1"/>
    </source>
</evidence>
<evidence type="ECO:0008006" key="3">
    <source>
        <dbReference type="Google" id="ProtNLM"/>
    </source>
</evidence>
<name>A0A834FTK9_RHOSS</name>
<keyword evidence="2" id="KW-1185">Reference proteome</keyword>
<dbReference type="OrthoDB" id="8785703at2759"/>
<accession>A0A834FTK9</accession>
<evidence type="ECO:0000313" key="2">
    <source>
        <dbReference type="Proteomes" id="UP000626092"/>
    </source>
</evidence>
<comment type="caution">
    <text evidence="1">The sequence shown here is derived from an EMBL/GenBank/DDBJ whole genome shotgun (WGS) entry which is preliminary data.</text>
</comment>
<protein>
    <recommendedName>
        <fullName evidence="3">EF-hand domain-containing protein</fullName>
    </recommendedName>
</protein>
<sequence>MRQEGHEKMSSRDFFKTLDKKRRGTLGFAEVPALFYIIQSGRPFCHGCDVFIAGMYFTCSKCHESDSNDVIFLCPDCFENGSHTHRHKRNQFLDNYALLALKEKRGIARAGSHSIQQRQPTSSEVAASTTNAIVPYAPPHDGGEHKWKPAFQAMKLAVATASLGSNCVANFCTIMELAKRAARGSLTAELNGRGESRMQQAAEKPLLRRFIERRLSKLVVDLY</sequence>
<dbReference type="EMBL" id="WJXA01000433">
    <property type="protein sequence ID" value="KAF7112751.1"/>
    <property type="molecule type" value="Genomic_DNA"/>
</dbReference>
<dbReference type="AlphaFoldDB" id="A0A834FTK9"/>
<dbReference type="SUPFAM" id="SSF57850">
    <property type="entry name" value="RING/U-box"/>
    <property type="match status" value="1"/>
</dbReference>
<dbReference type="Proteomes" id="UP000626092">
    <property type="component" value="Unassembled WGS sequence"/>
</dbReference>
<reference evidence="1" key="1">
    <citation type="submission" date="2019-11" db="EMBL/GenBank/DDBJ databases">
        <authorList>
            <person name="Liu Y."/>
            <person name="Hou J."/>
            <person name="Li T.-Q."/>
            <person name="Guan C.-H."/>
            <person name="Wu X."/>
            <person name="Wu H.-Z."/>
            <person name="Ling F."/>
            <person name="Zhang R."/>
            <person name="Shi X.-G."/>
            <person name="Ren J.-P."/>
            <person name="Chen E.-F."/>
            <person name="Sun J.-M."/>
        </authorList>
    </citation>
    <scope>NUCLEOTIDE SEQUENCE</scope>
    <source>
        <strain evidence="1">Adult_tree_wgs_1</strain>
        <tissue evidence="1">Leaves</tissue>
    </source>
</reference>